<dbReference type="EMBL" id="MLJW01003239">
    <property type="protein sequence ID" value="OIQ72515.1"/>
    <property type="molecule type" value="Genomic_DNA"/>
</dbReference>
<sequence>MSLKDTSIDERSIISSLAATRSFSAVLLLAGGSLVGTPVFNSEPMTSACTELSAQLIPWCALTQELIG</sequence>
<keyword evidence="1" id="KW-0812">Transmembrane</keyword>
<keyword evidence="1" id="KW-0472">Membrane</keyword>
<feature type="transmembrane region" description="Helical" evidence="1">
    <location>
        <begin position="12"/>
        <end position="35"/>
    </location>
</feature>
<evidence type="ECO:0000313" key="2">
    <source>
        <dbReference type="EMBL" id="OIQ72515.1"/>
    </source>
</evidence>
<accession>A0A1J5Q4Y7</accession>
<comment type="caution">
    <text evidence="2">The sequence shown here is derived from an EMBL/GenBank/DDBJ whole genome shotgun (WGS) entry which is preliminary data.</text>
</comment>
<dbReference type="AlphaFoldDB" id="A0A1J5Q4Y7"/>
<proteinExistence type="predicted"/>
<reference evidence="2" key="1">
    <citation type="submission" date="2016-10" db="EMBL/GenBank/DDBJ databases">
        <title>Sequence of Gallionella enrichment culture.</title>
        <authorList>
            <person name="Poehlein A."/>
            <person name="Muehling M."/>
            <person name="Daniel R."/>
        </authorList>
    </citation>
    <scope>NUCLEOTIDE SEQUENCE</scope>
</reference>
<evidence type="ECO:0000256" key="1">
    <source>
        <dbReference type="SAM" id="Phobius"/>
    </source>
</evidence>
<keyword evidence="1" id="KW-1133">Transmembrane helix</keyword>
<gene>
    <name evidence="2" type="ORF">GALL_458570</name>
</gene>
<protein>
    <submittedName>
        <fullName evidence="2">Uncharacterized protein</fullName>
    </submittedName>
</protein>
<organism evidence="2">
    <name type="scientific">mine drainage metagenome</name>
    <dbReference type="NCBI Taxonomy" id="410659"/>
    <lineage>
        <taxon>unclassified sequences</taxon>
        <taxon>metagenomes</taxon>
        <taxon>ecological metagenomes</taxon>
    </lineage>
</organism>
<name>A0A1J5Q4Y7_9ZZZZ</name>